<comment type="caution">
    <text evidence="1">The sequence shown here is derived from an EMBL/GenBank/DDBJ whole genome shotgun (WGS) entry which is preliminary data.</text>
</comment>
<reference evidence="1 2" key="1">
    <citation type="journal article" date="2022" name="DNA Res.">
        <title>Chromosomal-level genome assembly of the orchid tree Bauhinia variegata (Leguminosae; Cercidoideae) supports the allotetraploid origin hypothesis of Bauhinia.</title>
        <authorList>
            <person name="Zhong Y."/>
            <person name="Chen Y."/>
            <person name="Zheng D."/>
            <person name="Pang J."/>
            <person name="Liu Y."/>
            <person name="Luo S."/>
            <person name="Meng S."/>
            <person name="Qian L."/>
            <person name="Wei D."/>
            <person name="Dai S."/>
            <person name="Zhou R."/>
        </authorList>
    </citation>
    <scope>NUCLEOTIDE SEQUENCE [LARGE SCALE GENOMIC DNA]</scope>
    <source>
        <strain evidence="1">BV-YZ2020</strain>
    </source>
</reference>
<dbReference type="EMBL" id="CM039426">
    <property type="protein sequence ID" value="KAI4357982.1"/>
    <property type="molecule type" value="Genomic_DNA"/>
</dbReference>
<proteinExistence type="predicted"/>
<gene>
    <name evidence="1" type="ORF">L6164_001894</name>
</gene>
<evidence type="ECO:0000313" key="1">
    <source>
        <dbReference type="EMBL" id="KAI4357982.1"/>
    </source>
</evidence>
<dbReference type="Proteomes" id="UP000828941">
    <property type="component" value="Chromosome 1"/>
</dbReference>
<keyword evidence="2" id="KW-1185">Reference proteome</keyword>
<sequence>MESKPKYADAILNGIEIIKLSDSSKNLAASIQLKREQKGKKIPLTIFGATSGAILMSKEPAATSMRFLSLVKEALARFTKPSSMREAPLWQSSAAITMLSGRPAVNPFAVEEEGEKVGLVEWAFHCHLSGTIHRLVDPHLDGKINAECLMAFVDIGIKCLADKSIDRPTMGEVLSNLEKILSLQESWDEKETETNGEQPVHGIGANEEITTNTVAGEHHLNQIVHID</sequence>
<accession>A0ACB9QAY1</accession>
<name>A0ACB9QAY1_BAUVA</name>
<protein>
    <submittedName>
        <fullName evidence="1">Uncharacterized protein</fullName>
    </submittedName>
</protein>
<evidence type="ECO:0000313" key="2">
    <source>
        <dbReference type="Proteomes" id="UP000828941"/>
    </source>
</evidence>
<organism evidence="1 2">
    <name type="scientific">Bauhinia variegata</name>
    <name type="common">Purple orchid tree</name>
    <name type="synonym">Phanera variegata</name>
    <dbReference type="NCBI Taxonomy" id="167791"/>
    <lineage>
        <taxon>Eukaryota</taxon>
        <taxon>Viridiplantae</taxon>
        <taxon>Streptophyta</taxon>
        <taxon>Embryophyta</taxon>
        <taxon>Tracheophyta</taxon>
        <taxon>Spermatophyta</taxon>
        <taxon>Magnoliopsida</taxon>
        <taxon>eudicotyledons</taxon>
        <taxon>Gunneridae</taxon>
        <taxon>Pentapetalae</taxon>
        <taxon>rosids</taxon>
        <taxon>fabids</taxon>
        <taxon>Fabales</taxon>
        <taxon>Fabaceae</taxon>
        <taxon>Cercidoideae</taxon>
        <taxon>Cercideae</taxon>
        <taxon>Bauhiniinae</taxon>
        <taxon>Bauhinia</taxon>
    </lineage>
</organism>